<comment type="caution">
    <text evidence="2">The sequence shown here is derived from an EMBL/GenBank/DDBJ whole genome shotgun (WGS) entry which is preliminary data.</text>
</comment>
<proteinExistence type="predicted"/>
<dbReference type="Proteomes" id="UP000003781">
    <property type="component" value="Unassembled WGS sequence"/>
</dbReference>
<gene>
    <name evidence="2" type="ORF">CY0110_03084</name>
</gene>
<accession>A3IK30</accession>
<dbReference type="EMBL" id="AAXW01000003">
    <property type="protein sequence ID" value="EAZ93019.1"/>
    <property type="molecule type" value="Genomic_DNA"/>
</dbReference>
<organism evidence="2 3">
    <name type="scientific">Crocosphaera chwakensis CCY0110</name>
    <dbReference type="NCBI Taxonomy" id="391612"/>
    <lineage>
        <taxon>Bacteria</taxon>
        <taxon>Bacillati</taxon>
        <taxon>Cyanobacteriota</taxon>
        <taxon>Cyanophyceae</taxon>
        <taxon>Oscillatoriophycideae</taxon>
        <taxon>Chroococcales</taxon>
        <taxon>Aphanothecaceae</taxon>
        <taxon>Crocosphaera</taxon>
        <taxon>Crocosphaera chwakensis</taxon>
    </lineage>
</organism>
<name>A3IK30_9CHRO</name>
<evidence type="ECO:0000313" key="3">
    <source>
        <dbReference type="Proteomes" id="UP000003781"/>
    </source>
</evidence>
<feature type="region of interest" description="Disordered" evidence="1">
    <location>
        <begin position="276"/>
        <end position="295"/>
    </location>
</feature>
<evidence type="ECO:0000313" key="2">
    <source>
        <dbReference type="EMBL" id="EAZ93019.1"/>
    </source>
</evidence>
<dbReference type="AlphaFoldDB" id="A3IK30"/>
<sequence length="358" mass="39190">MLNGEWWYWWEGDDPHTAEIEEYVSKPPDPDNNAFFDDGVAGAFNSNNVPGEGWVKAYLQKDPDNIWQATNGTPNQFGFDEVVIDTIDWGDNLESVDWYTRSQVRTEVVLFKTLTTPVLDYEMRHTSGWGIDEVHGLGVSQTGDPILGEGTQATVYSNNARFTIQKLNVSELDHPGVDSLVWVAGEGWTGDVINDPIFNGAVYEGGDGPGYYSAEINVKGRIIYGYTWNVRQLNEGPGYYRLTFSFDDELTGAPTALNTFFRDGLTNIALPLEEETETVTPLEESDDGGSSPDGGGIAMLDFEHNLTYIDIRILEREGGGMGGGNGSQSDSLSETITDFGAIASEMTGLATSPESSLI</sequence>
<keyword evidence="3" id="KW-1185">Reference proteome</keyword>
<feature type="compositionally biased region" description="Acidic residues" evidence="1">
    <location>
        <begin position="276"/>
        <end position="287"/>
    </location>
</feature>
<evidence type="ECO:0000256" key="1">
    <source>
        <dbReference type="SAM" id="MobiDB-lite"/>
    </source>
</evidence>
<protein>
    <submittedName>
        <fullName evidence="2">Uncharacterized protein</fullName>
    </submittedName>
</protein>
<reference evidence="2 3" key="1">
    <citation type="submission" date="2007-03" db="EMBL/GenBank/DDBJ databases">
        <authorList>
            <person name="Stal L."/>
            <person name="Ferriera S."/>
            <person name="Johnson J."/>
            <person name="Kravitz S."/>
            <person name="Beeson K."/>
            <person name="Sutton G."/>
            <person name="Rogers Y.-H."/>
            <person name="Friedman R."/>
            <person name="Frazier M."/>
            <person name="Venter J.C."/>
        </authorList>
    </citation>
    <scope>NUCLEOTIDE SEQUENCE [LARGE SCALE GENOMIC DNA]</scope>
    <source>
        <strain evidence="2 3">CCY0110</strain>
    </source>
</reference>
<dbReference type="eggNOG" id="ENOG50321W5">
    <property type="taxonomic scope" value="Bacteria"/>
</dbReference>